<dbReference type="AlphaFoldDB" id="A0A2S9TNN9"/>
<evidence type="ECO:0000259" key="1">
    <source>
        <dbReference type="SMART" id="SM01321"/>
    </source>
</evidence>
<dbReference type="PANTHER" id="PTHR36966:SF1">
    <property type="entry name" value="REP-ASSOCIATED TYROSINE TRANSPOSASE"/>
    <property type="match status" value="1"/>
</dbReference>
<dbReference type="Proteomes" id="UP000238811">
    <property type="component" value="Unassembled WGS sequence"/>
</dbReference>
<dbReference type="Gene3D" id="3.30.70.1290">
    <property type="entry name" value="Transposase IS200-like"/>
    <property type="match status" value="1"/>
</dbReference>
<dbReference type="InterPro" id="IPR036515">
    <property type="entry name" value="Transposase_17_sf"/>
</dbReference>
<dbReference type="GO" id="GO:0006313">
    <property type="term" value="P:DNA transposition"/>
    <property type="evidence" value="ECO:0007669"/>
    <property type="project" value="InterPro"/>
</dbReference>
<evidence type="ECO:0000313" key="2">
    <source>
        <dbReference type="EMBL" id="PRN00462.1"/>
    </source>
</evidence>
<dbReference type="InterPro" id="IPR002686">
    <property type="entry name" value="Transposase_17"/>
</dbReference>
<proteinExistence type="predicted"/>
<dbReference type="EMBL" id="NXGD01000006">
    <property type="protein sequence ID" value="PRN00462.1"/>
    <property type="molecule type" value="Genomic_DNA"/>
</dbReference>
<protein>
    <recommendedName>
        <fullName evidence="1">Transposase IS200-like domain-containing protein</fullName>
    </recommendedName>
</protein>
<name>A0A2S9TNN9_9BACT</name>
<dbReference type="InterPro" id="IPR052715">
    <property type="entry name" value="RAYT_transposase"/>
</dbReference>
<feature type="domain" description="Transposase IS200-like" evidence="1">
    <location>
        <begin position="39"/>
        <end position="181"/>
    </location>
</feature>
<dbReference type="SMART" id="SM01321">
    <property type="entry name" value="Y1_Tnp"/>
    <property type="match status" value="1"/>
</dbReference>
<dbReference type="GO" id="GO:0043565">
    <property type="term" value="F:sequence-specific DNA binding"/>
    <property type="evidence" value="ECO:0007669"/>
    <property type="project" value="TreeGrafter"/>
</dbReference>
<dbReference type="GO" id="GO:0004803">
    <property type="term" value="F:transposase activity"/>
    <property type="evidence" value="ECO:0007669"/>
    <property type="project" value="InterPro"/>
</dbReference>
<comment type="caution">
    <text evidence="2">The sequence shown here is derived from an EMBL/GenBank/DDBJ whole genome shotgun (WGS) entry which is preliminary data.</text>
</comment>
<dbReference type="Pfam" id="PF01797">
    <property type="entry name" value="Y1_Tnp"/>
    <property type="match status" value="1"/>
</dbReference>
<accession>A0A2S9TNN9</accession>
<reference evidence="2 3" key="1">
    <citation type="submission" date="2017-09" db="EMBL/GenBank/DDBJ databases">
        <title>Reassesment of A. cryaerophilus.</title>
        <authorList>
            <person name="Perez-Cataluna A."/>
            <person name="Collado L."/>
            <person name="Salgado O."/>
            <person name="Lefinanco V."/>
            <person name="Figueras M.J."/>
        </authorList>
    </citation>
    <scope>NUCLEOTIDE SEQUENCE [LARGE SCALE GENOMIC DNA]</scope>
    <source>
        <strain evidence="2 3">LMG 10229</strain>
    </source>
</reference>
<evidence type="ECO:0000313" key="3">
    <source>
        <dbReference type="Proteomes" id="UP000238811"/>
    </source>
</evidence>
<dbReference type="SUPFAM" id="SSF143422">
    <property type="entry name" value="Transposase IS200-like"/>
    <property type="match status" value="1"/>
</dbReference>
<gene>
    <name evidence="2" type="ORF">CJ668_06295</name>
</gene>
<organism evidence="2 3">
    <name type="scientific">Aliarcobacter cryaerophilus</name>
    <dbReference type="NCBI Taxonomy" id="28198"/>
    <lineage>
        <taxon>Bacteria</taxon>
        <taxon>Pseudomonadati</taxon>
        <taxon>Campylobacterota</taxon>
        <taxon>Epsilonproteobacteria</taxon>
        <taxon>Campylobacterales</taxon>
        <taxon>Arcobacteraceae</taxon>
        <taxon>Aliarcobacter</taxon>
    </lineage>
</organism>
<dbReference type="PANTHER" id="PTHR36966">
    <property type="entry name" value="REP-ASSOCIATED TYROSINE TRANSPOSASE"/>
    <property type="match status" value="1"/>
</dbReference>
<sequence length="195" mass="23340">MGLKSHFQSPISKSHFQTYDIIYQNFGDNMYKKLPHLCLENHYQFITFRTYDSLDFYARTILEKDITIHKKEQELDIYLDNSKSGAYLYGEAIELLKDIIFEKNHIMYEIIIFAIMPNHVHLLIKQLDKIANIVKHIKGKSSFVLNKHLKKSGRFWHINYFDKAIREEKHFAKVYQYIENNPIKAELNDNRVFYG</sequence>